<name>A0ABU1TTZ6_9FLAO</name>
<gene>
    <name evidence="1" type="ORF">J2X31_003389</name>
</gene>
<keyword evidence="2" id="KW-1185">Reference proteome</keyword>
<evidence type="ECO:0000313" key="1">
    <source>
        <dbReference type="EMBL" id="MDR6969358.1"/>
    </source>
</evidence>
<reference evidence="1 2" key="1">
    <citation type="submission" date="2023-07" db="EMBL/GenBank/DDBJ databases">
        <title>Sorghum-associated microbial communities from plants grown in Nebraska, USA.</title>
        <authorList>
            <person name="Schachtman D."/>
        </authorList>
    </citation>
    <scope>NUCLEOTIDE SEQUENCE [LARGE SCALE GENOMIC DNA]</scope>
    <source>
        <strain evidence="1 2">3773</strain>
    </source>
</reference>
<dbReference type="EMBL" id="JAVDVI010000019">
    <property type="protein sequence ID" value="MDR6969358.1"/>
    <property type="molecule type" value="Genomic_DNA"/>
</dbReference>
<dbReference type="Proteomes" id="UP001255185">
    <property type="component" value="Unassembled WGS sequence"/>
</dbReference>
<comment type="caution">
    <text evidence="1">The sequence shown here is derived from an EMBL/GenBank/DDBJ whole genome shotgun (WGS) entry which is preliminary data.</text>
</comment>
<accession>A0ABU1TTZ6</accession>
<evidence type="ECO:0000313" key="2">
    <source>
        <dbReference type="Proteomes" id="UP001255185"/>
    </source>
</evidence>
<proteinExistence type="predicted"/>
<sequence length="33" mass="4013">MDIKFLSSYPIKNELKIYLKKLNEINITESRRN</sequence>
<organism evidence="1 2">
    <name type="scientific">Flavobacterium arsenatis</name>
    <dbReference type="NCBI Taxonomy" id="1484332"/>
    <lineage>
        <taxon>Bacteria</taxon>
        <taxon>Pseudomonadati</taxon>
        <taxon>Bacteroidota</taxon>
        <taxon>Flavobacteriia</taxon>
        <taxon>Flavobacteriales</taxon>
        <taxon>Flavobacteriaceae</taxon>
        <taxon>Flavobacterium</taxon>
    </lineage>
</organism>
<protein>
    <submittedName>
        <fullName evidence="1">Uncharacterized protein</fullName>
    </submittedName>
</protein>